<feature type="transmembrane region" description="Helical" evidence="1">
    <location>
        <begin position="238"/>
        <end position="259"/>
    </location>
</feature>
<organism evidence="2">
    <name type="scientific">Russula subnigricans</name>
    <dbReference type="NCBI Taxonomy" id="258989"/>
    <lineage>
        <taxon>Eukaryota</taxon>
        <taxon>Fungi</taxon>
        <taxon>Dikarya</taxon>
        <taxon>Basidiomycota</taxon>
        <taxon>Agaricomycotina</taxon>
        <taxon>Agaricomycetes</taxon>
        <taxon>Russulales</taxon>
        <taxon>Russulaceae</taxon>
        <taxon>Russula</taxon>
    </lineage>
</organism>
<feature type="transmembrane region" description="Helical" evidence="1">
    <location>
        <begin position="297"/>
        <end position="319"/>
    </location>
</feature>
<dbReference type="AlphaFoldDB" id="A0A649WI15"/>
<protein>
    <submittedName>
        <fullName evidence="2">Uncharacterized protein</fullName>
    </submittedName>
</protein>
<sequence>MRSSTFLKLRKMKLLKIFIYKLKTYLTILLGIMSFYTIFNIFYFPSLSLFDIVCFANDNSDINLHTNVTVNKEAGKAISPDLQTIGNQIGLRAIIVGIAIIVGKAITNTVIPIFPKAGVILVSFFILRIAHSRISIMNRNMINDTDLNTSTSIDNNSNISEISNDLITSPLEDLLINFEMMNYVCLSLTYIIVIQLFFKLCFKNKINLKFFYMLNANWITKINYYLNKIIKINKQMSVIWTWIGILSITFGLCFDAYTLHDVYVNIDSYVNKHNLLHSNFVQNNLYVVGMSISYKLLFSRIINFLSMMIMFSLILVLKLKFHSEKIVSNTFIWILIILLILNLAFSAYSYHELYTNMDSYVHMHLNMINK</sequence>
<feature type="transmembrane region" description="Helical" evidence="1">
    <location>
        <begin position="331"/>
        <end position="350"/>
    </location>
</feature>
<keyword evidence="2" id="KW-0496">Mitochondrion</keyword>
<evidence type="ECO:0000313" key="2">
    <source>
        <dbReference type="EMBL" id="QGK88090.1"/>
    </source>
</evidence>
<keyword evidence="1" id="KW-0472">Membrane</keyword>
<keyword evidence="1" id="KW-0812">Transmembrane</keyword>
<dbReference type="GeneID" id="42894837"/>
<name>A0A649WI15_9AGAM</name>
<feature type="transmembrane region" description="Helical" evidence="1">
    <location>
        <begin position="20"/>
        <end position="43"/>
    </location>
</feature>
<proteinExistence type="predicted"/>
<dbReference type="EMBL" id="MN565028">
    <property type="protein sequence ID" value="QGK88090.1"/>
    <property type="molecule type" value="Genomic_DNA"/>
</dbReference>
<evidence type="ECO:0000256" key="1">
    <source>
        <dbReference type="SAM" id="Phobius"/>
    </source>
</evidence>
<feature type="transmembrane region" description="Helical" evidence="1">
    <location>
        <begin position="89"/>
        <end position="106"/>
    </location>
</feature>
<gene>
    <name evidence="2" type="primary">orf370</name>
</gene>
<geneLocation type="mitochondrion" evidence="2"/>
<feature type="transmembrane region" description="Helical" evidence="1">
    <location>
        <begin position="180"/>
        <end position="202"/>
    </location>
</feature>
<accession>A0A649WI15</accession>
<keyword evidence="1" id="KW-1133">Transmembrane helix</keyword>
<reference evidence="2" key="1">
    <citation type="submission" date="2019-10" db="EMBL/GenBank/DDBJ databases">
        <title>The complete mitochondrial genome of a wild toxic mushroom, Russula subnigricans.</title>
        <authorList>
            <person name="Yu F."/>
        </authorList>
    </citation>
    <scope>NUCLEOTIDE SEQUENCE</scope>
    <source>
        <strain evidence="2">CX24</strain>
    </source>
</reference>
<dbReference type="RefSeq" id="YP_009715284.1">
    <property type="nucleotide sequence ID" value="NC_045293.1"/>
</dbReference>
<feature type="transmembrane region" description="Helical" evidence="1">
    <location>
        <begin position="113"/>
        <end position="131"/>
    </location>
</feature>